<evidence type="ECO:0000313" key="4">
    <source>
        <dbReference type="Proteomes" id="UP000245207"/>
    </source>
</evidence>
<feature type="chain" id="PRO_5015675173" evidence="2">
    <location>
        <begin position="16"/>
        <end position="170"/>
    </location>
</feature>
<keyword evidence="4" id="KW-1185">Reference proteome</keyword>
<sequence length="170" mass="18839">MGNFLIELALRVVRALLVEFAAVLLEKGEALLAKSTPRVVRFILAELLILLAEQAKRLSEMARKHYEKTGSLVGMEVAKAAEAIAAKLDEMARKLRDDPTSMVQMEEATHDAEVLALTYGVDAGSLKRWIKEVEHLVEEVARLLKEDAELKGGEAGDNHPHWGDEQKVTN</sequence>
<accession>A0A2U1KFT6</accession>
<name>A0A2U1KFT6_ARTAN</name>
<evidence type="ECO:0000256" key="2">
    <source>
        <dbReference type="SAM" id="SignalP"/>
    </source>
</evidence>
<reference evidence="3 4" key="1">
    <citation type="journal article" date="2018" name="Mol. Plant">
        <title>The genome of Artemisia annua provides insight into the evolution of Asteraceae family and artemisinin biosynthesis.</title>
        <authorList>
            <person name="Shen Q."/>
            <person name="Zhang L."/>
            <person name="Liao Z."/>
            <person name="Wang S."/>
            <person name="Yan T."/>
            <person name="Shi P."/>
            <person name="Liu M."/>
            <person name="Fu X."/>
            <person name="Pan Q."/>
            <person name="Wang Y."/>
            <person name="Lv Z."/>
            <person name="Lu X."/>
            <person name="Zhang F."/>
            <person name="Jiang W."/>
            <person name="Ma Y."/>
            <person name="Chen M."/>
            <person name="Hao X."/>
            <person name="Li L."/>
            <person name="Tang Y."/>
            <person name="Lv G."/>
            <person name="Zhou Y."/>
            <person name="Sun X."/>
            <person name="Brodelius P.E."/>
            <person name="Rose J.K.C."/>
            <person name="Tang K."/>
        </authorList>
    </citation>
    <scope>NUCLEOTIDE SEQUENCE [LARGE SCALE GENOMIC DNA]</scope>
    <source>
        <strain evidence="4">cv. Huhao1</strain>
        <tissue evidence="3">Leaf</tissue>
    </source>
</reference>
<dbReference type="AlphaFoldDB" id="A0A2U1KFT6"/>
<feature type="region of interest" description="Disordered" evidence="1">
    <location>
        <begin position="151"/>
        <end position="170"/>
    </location>
</feature>
<evidence type="ECO:0000313" key="3">
    <source>
        <dbReference type="EMBL" id="PWA35619.1"/>
    </source>
</evidence>
<feature type="signal peptide" evidence="2">
    <location>
        <begin position="1"/>
        <end position="15"/>
    </location>
</feature>
<dbReference type="EMBL" id="PKPP01019705">
    <property type="protein sequence ID" value="PWA35619.1"/>
    <property type="molecule type" value="Genomic_DNA"/>
</dbReference>
<evidence type="ECO:0000256" key="1">
    <source>
        <dbReference type="SAM" id="MobiDB-lite"/>
    </source>
</evidence>
<proteinExistence type="predicted"/>
<comment type="caution">
    <text evidence="3">The sequence shown here is derived from an EMBL/GenBank/DDBJ whole genome shotgun (WGS) entry which is preliminary data.</text>
</comment>
<organism evidence="3 4">
    <name type="scientific">Artemisia annua</name>
    <name type="common">Sweet wormwood</name>
    <dbReference type="NCBI Taxonomy" id="35608"/>
    <lineage>
        <taxon>Eukaryota</taxon>
        <taxon>Viridiplantae</taxon>
        <taxon>Streptophyta</taxon>
        <taxon>Embryophyta</taxon>
        <taxon>Tracheophyta</taxon>
        <taxon>Spermatophyta</taxon>
        <taxon>Magnoliopsida</taxon>
        <taxon>eudicotyledons</taxon>
        <taxon>Gunneridae</taxon>
        <taxon>Pentapetalae</taxon>
        <taxon>asterids</taxon>
        <taxon>campanulids</taxon>
        <taxon>Asterales</taxon>
        <taxon>Asteraceae</taxon>
        <taxon>Asteroideae</taxon>
        <taxon>Anthemideae</taxon>
        <taxon>Artemisiinae</taxon>
        <taxon>Artemisia</taxon>
    </lineage>
</organism>
<dbReference type="Proteomes" id="UP000245207">
    <property type="component" value="Unassembled WGS sequence"/>
</dbReference>
<keyword evidence="2" id="KW-0732">Signal</keyword>
<gene>
    <name evidence="3" type="ORF">CTI12_AA587480</name>
</gene>
<protein>
    <submittedName>
        <fullName evidence="3">Uncharacterized protein</fullName>
    </submittedName>
</protein>